<proteinExistence type="predicted"/>
<keyword evidence="1" id="KW-0614">Plasmid</keyword>
<keyword evidence="2" id="KW-1185">Reference proteome</keyword>
<evidence type="ECO:0000313" key="1">
    <source>
        <dbReference type="EMBL" id="MCQ0969443.1"/>
    </source>
</evidence>
<name>A0ABT1MMC8_9RHOB</name>
<organism evidence="1 2">
    <name type="scientific">Paracoccus albicereus</name>
    <dbReference type="NCBI Taxonomy" id="2922394"/>
    <lineage>
        <taxon>Bacteria</taxon>
        <taxon>Pseudomonadati</taxon>
        <taxon>Pseudomonadota</taxon>
        <taxon>Alphaproteobacteria</taxon>
        <taxon>Rhodobacterales</taxon>
        <taxon>Paracoccaceae</taxon>
        <taxon>Paracoccus</taxon>
    </lineage>
</organism>
<dbReference type="Pfam" id="PF10649">
    <property type="entry name" value="DUF2478"/>
    <property type="match status" value="1"/>
</dbReference>
<dbReference type="InterPro" id="IPR018912">
    <property type="entry name" value="DUF2478"/>
</dbReference>
<dbReference type="EMBL" id="JAKZEU010000001">
    <property type="protein sequence ID" value="MCQ0969443.1"/>
    <property type="molecule type" value="Genomic_DNA"/>
</dbReference>
<gene>
    <name evidence="1" type="ORF">MLD63_03190</name>
</gene>
<reference evidence="1 2" key="1">
    <citation type="submission" date="2022-03" db="EMBL/GenBank/DDBJ databases">
        <authorList>
            <person name="He Y."/>
        </authorList>
    </citation>
    <scope>NUCLEOTIDE SEQUENCE [LARGE SCALE GENOMIC DNA]</scope>
    <source>
        <strain evidence="1 2">TK19116</strain>
        <plasmid evidence="1">unnamed1</plasmid>
    </source>
</reference>
<geneLocation type="plasmid" evidence="1">
    <name>unnamed1</name>
</geneLocation>
<dbReference type="Proteomes" id="UP001203945">
    <property type="component" value="Unassembled WGS sequence"/>
</dbReference>
<dbReference type="RefSeq" id="WP_255328395.1">
    <property type="nucleotide sequence ID" value="NZ_JAKZEU010000001.1"/>
</dbReference>
<protein>
    <submittedName>
        <fullName evidence="1">DUF2478 domain-containing protein</fullName>
    </submittedName>
</protein>
<comment type="caution">
    <text evidence="1">The sequence shown here is derived from an EMBL/GenBank/DDBJ whole genome shotgun (WGS) entry which is preliminary data.</text>
</comment>
<sequence>MSRLGWFSLPATAAPGESDRMLENLTIRLAAEGMRLAGAVQYNLDTRPDCACDMELQLTGSAGPRIRISQSLGPGSSGCRLDVGALETASGHVIAQLGRNPQLVILPKFGKQEAFGRGFCQPIAMALERDIPVLLHVAPEQLSAFTAFAGDLAERITPAGLAAWCRTVVATPA</sequence>
<evidence type="ECO:0000313" key="2">
    <source>
        <dbReference type="Proteomes" id="UP001203945"/>
    </source>
</evidence>
<accession>A0ABT1MMC8</accession>